<feature type="domain" description="Protein kinase" evidence="18">
    <location>
        <begin position="126"/>
        <end position="405"/>
    </location>
</feature>
<feature type="transmembrane region" description="Helical" evidence="17">
    <location>
        <begin position="15"/>
        <end position="40"/>
    </location>
</feature>
<dbReference type="GO" id="GO:0004674">
    <property type="term" value="F:protein serine/threonine kinase activity"/>
    <property type="evidence" value="ECO:0007669"/>
    <property type="project" value="UniProtKB-KW"/>
</dbReference>
<dbReference type="Gene3D" id="1.10.510.10">
    <property type="entry name" value="Transferase(Phosphotransferase) domain 1"/>
    <property type="match status" value="1"/>
</dbReference>
<dbReference type="SMART" id="SM00220">
    <property type="entry name" value="S_TKc"/>
    <property type="match status" value="1"/>
</dbReference>
<dbReference type="InterPro" id="IPR008271">
    <property type="entry name" value="Ser/Thr_kinase_AS"/>
</dbReference>
<dbReference type="InterPro" id="IPR052232">
    <property type="entry name" value="RLK_Ser/Thr-Kinase"/>
</dbReference>
<dbReference type="Gene3D" id="3.30.200.20">
    <property type="entry name" value="Phosphorylase Kinase, domain 1"/>
    <property type="match status" value="1"/>
</dbReference>
<keyword evidence="8" id="KW-0418">Kinase</keyword>
<evidence type="ECO:0000256" key="8">
    <source>
        <dbReference type="ARBA" id="ARBA00022777"/>
    </source>
</evidence>
<dbReference type="Pfam" id="PF00069">
    <property type="entry name" value="Pkinase"/>
    <property type="match status" value="1"/>
</dbReference>
<dbReference type="InterPro" id="IPR017441">
    <property type="entry name" value="Protein_kinase_ATP_BS"/>
</dbReference>
<feature type="binding site" evidence="14">
    <location>
        <position position="154"/>
    </location>
    <ligand>
        <name>ATP</name>
        <dbReference type="ChEBI" id="CHEBI:30616"/>
    </ligand>
</feature>
<keyword evidence="20" id="KW-1185">Reference proteome</keyword>
<evidence type="ECO:0000256" key="14">
    <source>
        <dbReference type="PROSITE-ProRule" id="PRU10141"/>
    </source>
</evidence>
<dbReference type="PANTHER" id="PTHR47984">
    <property type="entry name" value="OS01G0323000 PROTEIN"/>
    <property type="match status" value="1"/>
</dbReference>
<protein>
    <recommendedName>
        <fullName evidence="2">non-specific serine/threonine protein kinase</fullName>
        <ecNumber evidence="2">2.7.11.1</ecNumber>
    </recommendedName>
</protein>
<feature type="region of interest" description="Disordered" evidence="16">
    <location>
        <begin position="62"/>
        <end position="101"/>
    </location>
</feature>
<evidence type="ECO:0000256" key="4">
    <source>
        <dbReference type="ARBA" id="ARBA00022553"/>
    </source>
</evidence>
<name>A0A8J5GGZ4_ZINOF</name>
<keyword evidence="5" id="KW-0808">Transferase</keyword>
<dbReference type="FunFam" id="1.10.510.10:FF:000035">
    <property type="entry name" value="Putative receptor-like serine/threonine-protein kinase"/>
    <property type="match status" value="1"/>
</dbReference>
<keyword evidence="11 17" id="KW-0472">Membrane</keyword>
<dbReference type="Proteomes" id="UP000734854">
    <property type="component" value="Unassembled WGS sequence"/>
</dbReference>
<dbReference type="AlphaFoldDB" id="A0A8J5GGZ4"/>
<keyword evidence="6 17" id="KW-0812">Transmembrane</keyword>
<evidence type="ECO:0000256" key="10">
    <source>
        <dbReference type="ARBA" id="ARBA00022989"/>
    </source>
</evidence>
<dbReference type="EMBL" id="JACMSC010000009">
    <property type="protein sequence ID" value="KAG6506337.1"/>
    <property type="molecule type" value="Genomic_DNA"/>
</dbReference>
<evidence type="ECO:0000256" key="12">
    <source>
        <dbReference type="ARBA" id="ARBA00047899"/>
    </source>
</evidence>
<evidence type="ECO:0000256" key="11">
    <source>
        <dbReference type="ARBA" id="ARBA00023136"/>
    </source>
</evidence>
<comment type="catalytic activity">
    <reaction evidence="13">
        <text>L-seryl-[protein] + ATP = O-phospho-L-seryl-[protein] + ADP + H(+)</text>
        <dbReference type="Rhea" id="RHEA:17989"/>
        <dbReference type="Rhea" id="RHEA-COMP:9863"/>
        <dbReference type="Rhea" id="RHEA-COMP:11604"/>
        <dbReference type="ChEBI" id="CHEBI:15378"/>
        <dbReference type="ChEBI" id="CHEBI:29999"/>
        <dbReference type="ChEBI" id="CHEBI:30616"/>
        <dbReference type="ChEBI" id="CHEBI:83421"/>
        <dbReference type="ChEBI" id="CHEBI:456216"/>
        <dbReference type="EC" id="2.7.11.1"/>
    </reaction>
</comment>
<dbReference type="InterPro" id="IPR011009">
    <property type="entry name" value="Kinase-like_dom_sf"/>
</dbReference>
<evidence type="ECO:0000256" key="5">
    <source>
        <dbReference type="ARBA" id="ARBA00022679"/>
    </source>
</evidence>
<comment type="subcellular location">
    <subcellularLocation>
        <location evidence="1">Membrane</location>
        <topology evidence="1">Single-pass membrane protein</topology>
    </subcellularLocation>
</comment>
<feature type="compositionally biased region" description="Pro residues" evidence="16">
    <location>
        <begin position="73"/>
        <end position="82"/>
    </location>
</feature>
<dbReference type="SUPFAM" id="SSF56112">
    <property type="entry name" value="Protein kinase-like (PK-like)"/>
    <property type="match status" value="1"/>
</dbReference>
<organism evidence="19 20">
    <name type="scientific">Zingiber officinale</name>
    <name type="common">Ginger</name>
    <name type="synonym">Amomum zingiber</name>
    <dbReference type="NCBI Taxonomy" id="94328"/>
    <lineage>
        <taxon>Eukaryota</taxon>
        <taxon>Viridiplantae</taxon>
        <taxon>Streptophyta</taxon>
        <taxon>Embryophyta</taxon>
        <taxon>Tracheophyta</taxon>
        <taxon>Spermatophyta</taxon>
        <taxon>Magnoliopsida</taxon>
        <taxon>Liliopsida</taxon>
        <taxon>Zingiberales</taxon>
        <taxon>Zingiberaceae</taxon>
        <taxon>Zingiber</taxon>
    </lineage>
</organism>
<comment type="catalytic activity">
    <reaction evidence="12">
        <text>L-threonyl-[protein] + ATP = O-phospho-L-threonyl-[protein] + ADP + H(+)</text>
        <dbReference type="Rhea" id="RHEA:46608"/>
        <dbReference type="Rhea" id="RHEA-COMP:11060"/>
        <dbReference type="Rhea" id="RHEA-COMP:11605"/>
        <dbReference type="ChEBI" id="CHEBI:15378"/>
        <dbReference type="ChEBI" id="CHEBI:30013"/>
        <dbReference type="ChEBI" id="CHEBI:30616"/>
        <dbReference type="ChEBI" id="CHEBI:61977"/>
        <dbReference type="ChEBI" id="CHEBI:456216"/>
        <dbReference type="EC" id="2.7.11.1"/>
    </reaction>
</comment>
<evidence type="ECO:0000256" key="3">
    <source>
        <dbReference type="ARBA" id="ARBA00022527"/>
    </source>
</evidence>
<evidence type="ECO:0000256" key="15">
    <source>
        <dbReference type="RuleBase" id="RU000304"/>
    </source>
</evidence>
<dbReference type="PANTHER" id="PTHR47984:SF10">
    <property type="entry name" value="PROTEIN KINASE SUPERFAMILY PROTEIN"/>
    <property type="match status" value="1"/>
</dbReference>
<keyword evidence="7 14" id="KW-0547">Nucleotide-binding</keyword>
<accession>A0A8J5GGZ4</accession>
<reference evidence="19 20" key="1">
    <citation type="submission" date="2020-08" db="EMBL/GenBank/DDBJ databases">
        <title>Plant Genome Project.</title>
        <authorList>
            <person name="Zhang R.-G."/>
        </authorList>
    </citation>
    <scope>NUCLEOTIDE SEQUENCE [LARGE SCALE GENOMIC DNA]</scope>
    <source>
        <tissue evidence="19">Rhizome</tissue>
    </source>
</reference>
<dbReference type="GO" id="GO:0016020">
    <property type="term" value="C:membrane"/>
    <property type="evidence" value="ECO:0007669"/>
    <property type="project" value="UniProtKB-SubCell"/>
</dbReference>
<comment type="caution">
    <text evidence="19">The sequence shown here is derived from an EMBL/GenBank/DDBJ whole genome shotgun (WGS) entry which is preliminary data.</text>
</comment>
<evidence type="ECO:0000256" key="1">
    <source>
        <dbReference type="ARBA" id="ARBA00004167"/>
    </source>
</evidence>
<proteinExistence type="inferred from homology"/>
<dbReference type="FunFam" id="3.30.200.20:FF:000173">
    <property type="entry name" value="Probable serine/threonine-protein kinase At1g01540"/>
    <property type="match status" value="1"/>
</dbReference>
<feature type="compositionally biased region" description="Basic and acidic residues" evidence="16">
    <location>
        <begin position="62"/>
        <end position="71"/>
    </location>
</feature>
<evidence type="ECO:0000256" key="17">
    <source>
        <dbReference type="SAM" id="Phobius"/>
    </source>
</evidence>
<evidence type="ECO:0000256" key="9">
    <source>
        <dbReference type="ARBA" id="ARBA00022840"/>
    </source>
</evidence>
<dbReference type="InterPro" id="IPR000719">
    <property type="entry name" value="Prot_kinase_dom"/>
</dbReference>
<keyword evidence="9 14" id="KW-0067">ATP-binding</keyword>
<evidence type="ECO:0000313" key="19">
    <source>
        <dbReference type="EMBL" id="KAG6506337.1"/>
    </source>
</evidence>
<evidence type="ECO:0000256" key="2">
    <source>
        <dbReference type="ARBA" id="ARBA00012513"/>
    </source>
</evidence>
<evidence type="ECO:0000256" key="7">
    <source>
        <dbReference type="ARBA" id="ARBA00022741"/>
    </source>
</evidence>
<dbReference type="GO" id="GO:0005524">
    <property type="term" value="F:ATP binding"/>
    <property type="evidence" value="ECO:0007669"/>
    <property type="project" value="UniProtKB-UniRule"/>
</dbReference>
<evidence type="ECO:0000259" key="18">
    <source>
        <dbReference type="PROSITE" id="PS50011"/>
    </source>
</evidence>
<keyword evidence="3 15" id="KW-0723">Serine/threonine-protein kinase</keyword>
<keyword evidence="10 17" id="KW-1133">Transmembrane helix</keyword>
<gene>
    <name evidence="19" type="ORF">ZIOFF_031660</name>
</gene>
<comment type="similarity">
    <text evidence="15">Belongs to the protein kinase superfamily.</text>
</comment>
<evidence type="ECO:0000256" key="13">
    <source>
        <dbReference type="ARBA" id="ARBA00048679"/>
    </source>
</evidence>
<dbReference type="PROSITE" id="PS00108">
    <property type="entry name" value="PROTEIN_KINASE_ST"/>
    <property type="match status" value="1"/>
</dbReference>
<dbReference type="PROSITE" id="PS50011">
    <property type="entry name" value="PROTEIN_KINASE_DOM"/>
    <property type="match status" value="1"/>
</dbReference>
<dbReference type="CDD" id="cd14066">
    <property type="entry name" value="STKc_IRAK"/>
    <property type="match status" value="1"/>
</dbReference>
<dbReference type="EC" id="2.7.11.1" evidence="2"/>
<evidence type="ECO:0000256" key="16">
    <source>
        <dbReference type="SAM" id="MobiDB-lite"/>
    </source>
</evidence>
<keyword evidence="4" id="KW-0597">Phosphoprotein</keyword>
<evidence type="ECO:0000313" key="20">
    <source>
        <dbReference type="Proteomes" id="UP000734854"/>
    </source>
</evidence>
<dbReference type="PROSITE" id="PS00107">
    <property type="entry name" value="PROTEIN_KINASE_ATP"/>
    <property type="match status" value="1"/>
</dbReference>
<sequence>MSGFELSRHTPILGLPLWALIGVCIAVAAALLLSLCFVLLRKGESSRTAAVPIAAPKEIQEVRVDSDHASEPDPSPPTPIDPQKPHFSPTKERNGAGSPDAAPGVSRLGWGQWFTLQEIMAATGQFSYENVIGEGGYGIVYRGVMQDGTQIAAKNLVNNKGQAETEFMVEVEAIGRVRHKNLVRLLGYCAEGVHRILVYEYIENGNLEKWLHGDVGSRSPLTWEIRMDIMLGVAKGILYLHEGLEPKVVHRDIKSSNILLDKQWIPKLSDFGLAKLLGTGRTHVTTRVMGTFGYVAPEYASTGMLNEKNDVYSFGILLMEIICGRRPIDYNRPPSEVNIIEWIKIMVSSRKTDEVVDPKMPEKPSPRALKKTLLVALRCVDSDSQQRPTIGHVLHMLQVEDFAYLDVNF</sequence>
<evidence type="ECO:0000256" key="6">
    <source>
        <dbReference type="ARBA" id="ARBA00022692"/>
    </source>
</evidence>